<keyword evidence="2" id="KW-1185">Reference proteome</keyword>
<dbReference type="AlphaFoldDB" id="A0A1M7GQY4"/>
<proteinExistence type="predicted"/>
<protein>
    <recommendedName>
        <fullName evidence="3">RNA-binding protein</fullName>
    </recommendedName>
</protein>
<sequence>MAKRLNSQSTIGDVLNQIIQVNKLQPGMDQIDVKEAWRQLMGNGVNTYTKNVVLKGSTLYVELGSAVLREELSHGKSKIVKMINEELKREVVKEVVLR</sequence>
<dbReference type="STRING" id="29534.SAMN05444366_2649"/>
<organism evidence="1 2">
    <name type="scientific">Flavobacterium saccharophilum</name>
    <dbReference type="NCBI Taxonomy" id="29534"/>
    <lineage>
        <taxon>Bacteria</taxon>
        <taxon>Pseudomonadati</taxon>
        <taxon>Bacteroidota</taxon>
        <taxon>Flavobacteriia</taxon>
        <taxon>Flavobacteriales</taxon>
        <taxon>Flavobacteriaceae</taxon>
        <taxon>Flavobacterium</taxon>
    </lineage>
</organism>
<name>A0A1M7GQY4_9FLAO</name>
<dbReference type="OrthoDB" id="9804942at2"/>
<evidence type="ECO:0008006" key="3">
    <source>
        <dbReference type="Google" id="ProtNLM"/>
    </source>
</evidence>
<dbReference type="Proteomes" id="UP000184121">
    <property type="component" value="Unassembled WGS sequence"/>
</dbReference>
<dbReference type="EMBL" id="FRBY01000003">
    <property type="protein sequence ID" value="SHM18636.1"/>
    <property type="molecule type" value="Genomic_DNA"/>
</dbReference>
<accession>A0A1M7GQY4</accession>
<reference evidence="2" key="1">
    <citation type="submission" date="2016-11" db="EMBL/GenBank/DDBJ databases">
        <authorList>
            <person name="Varghese N."/>
            <person name="Submissions S."/>
        </authorList>
    </citation>
    <scope>NUCLEOTIDE SEQUENCE [LARGE SCALE GENOMIC DNA]</scope>
    <source>
        <strain evidence="2">DSM 1811</strain>
    </source>
</reference>
<evidence type="ECO:0000313" key="2">
    <source>
        <dbReference type="Proteomes" id="UP000184121"/>
    </source>
</evidence>
<gene>
    <name evidence="1" type="ORF">SAMN05444366_2649</name>
</gene>
<dbReference type="Pfam" id="PF05258">
    <property type="entry name" value="DciA"/>
    <property type="match status" value="1"/>
</dbReference>
<dbReference type="InterPro" id="IPR007922">
    <property type="entry name" value="DciA-like"/>
</dbReference>
<dbReference type="RefSeq" id="WP_072973036.1">
    <property type="nucleotide sequence ID" value="NZ_FRBY01000003.1"/>
</dbReference>
<evidence type="ECO:0000313" key="1">
    <source>
        <dbReference type="EMBL" id="SHM18636.1"/>
    </source>
</evidence>